<keyword evidence="5" id="KW-0249">Electron transport</keyword>
<evidence type="ECO:0000256" key="9">
    <source>
        <dbReference type="ARBA" id="ARBA00023136"/>
    </source>
</evidence>
<dbReference type="InterPro" id="IPR039261">
    <property type="entry name" value="FNR_nucleotide-bd"/>
</dbReference>
<dbReference type="GO" id="GO:0005886">
    <property type="term" value="C:plasma membrane"/>
    <property type="evidence" value="ECO:0007669"/>
    <property type="project" value="TreeGrafter"/>
</dbReference>
<dbReference type="PANTHER" id="PTHR32361">
    <property type="entry name" value="FERRIC/CUPRIC REDUCTASE TRANSMEMBRANE COMPONENT"/>
    <property type="match status" value="1"/>
</dbReference>
<evidence type="ECO:0000256" key="7">
    <source>
        <dbReference type="ARBA" id="ARBA00023002"/>
    </source>
</evidence>
<dbReference type="PANTHER" id="PTHR32361:SF9">
    <property type="entry name" value="FERRIC REDUCTASE TRANSMEMBRANE COMPONENT 3-RELATED"/>
    <property type="match status" value="1"/>
</dbReference>
<keyword evidence="7" id="KW-0560">Oxidoreductase</keyword>
<dbReference type="InterPro" id="IPR051410">
    <property type="entry name" value="Ferric/Cupric_Reductase"/>
</dbReference>
<dbReference type="GO" id="GO:0015677">
    <property type="term" value="P:copper ion import"/>
    <property type="evidence" value="ECO:0007669"/>
    <property type="project" value="TreeGrafter"/>
</dbReference>
<evidence type="ECO:0000313" key="14">
    <source>
        <dbReference type="Proteomes" id="UP000812966"/>
    </source>
</evidence>
<name>A0A8K0JMX3_9TREE</name>
<dbReference type="GO" id="GO:0006826">
    <property type="term" value="P:iron ion transport"/>
    <property type="evidence" value="ECO:0007669"/>
    <property type="project" value="TreeGrafter"/>
</dbReference>
<protein>
    <recommendedName>
        <fullName evidence="12">FAD-binding FR-type domain-containing protein</fullName>
    </recommendedName>
</protein>
<feature type="transmembrane region" description="Helical" evidence="11">
    <location>
        <begin position="256"/>
        <end position="273"/>
    </location>
</feature>
<dbReference type="SFLD" id="SFLDS00052">
    <property type="entry name" value="Ferric_Reductase_Domain"/>
    <property type="match status" value="1"/>
</dbReference>
<evidence type="ECO:0000256" key="8">
    <source>
        <dbReference type="ARBA" id="ARBA00023065"/>
    </source>
</evidence>
<dbReference type="CDD" id="cd06186">
    <property type="entry name" value="NOX_Duox_like_FAD_NADP"/>
    <property type="match status" value="1"/>
</dbReference>
<evidence type="ECO:0000259" key="12">
    <source>
        <dbReference type="PROSITE" id="PS51384"/>
    </source>
</evidence>
<comment type="caution">
    <text evidence="13">The sequence shown here is derived from an EMBL/GenBank/DDBJ whole genome shotgun (WGS) entry which is preliminary data.</text>
</comment>
<keyword evidence="3" id="KW-0813">Transport</keyword>
<dbReference type="InterPro" id="IPR017927">
    <property type="entry name" value="FAD-bd_FR_type"/>
</dbReference>
<evidence type="ECO:0000256" key="4">
    <source>
        <dbReference type="ARBA" id="ARBA00022692"/>
    </source>
</evidence>
<dbReference type="InterPro" id="IPR013112">
    <property type="entry name" value="FAD-bd_8"/>
</dbReference>
<evidence type="ECO:0000256" key="2">
    <source>
        <dbReference type="ARBA" id="ARBA00006278"/>
    </source>
</evidence>
<evidence type="ECO:0000256" key="6">
    <source>
        <dbReference type="ARBA" id="ARBA00022989"/>
    </source>
</evidence>
<dbReference type="InterPro" id="IPR013121">
    <property type="entry name" value="Fe_red_NAD-bd_6"/>
</dbReference>
<dbReference type="Proteomes" id="UP000812966">
    <property type="component" value="Unassembled WGS sequence"/>
</dbReference>
<comment type="subcellular location">
    <subcellularLocation>
        <location evidence="1">Membrane</location>
        <topology evidence="1">Multi-pass membrane protein</topology>
    </subcellularLocation>
</comment>
<reference evidence="13" key="1">
    <citation type="submission" date="2020-04" db="EMBL/GenBank/DDBJ databases">
        <title>Analysis of mating type loci in Filobasidium floriforme.</title>
        <authorList>
            <person name="Nowrousian M."/>
        </authorList>
    </citation>
    <scope>NUCLEOTIDE SEQUENCE</scope>
    <source>
        <strain evidence="13">CBS 6242</strain>
    </source>
</reference>
<feature type="transmembrane region" description="Helical" evidence="11">
    <location>
        <begin position="280"/>
        <end position="300"/>
    </location>
</feature>
<proteinExistence type="inferred from homology"/>
<dbReference type="Pfam" id="PF08022">
    <property type="entry name" value="FAD_binding_8"/>
    <property type="match status" value="1"/>
</dbReference>
<dbReference type="EMBL" id="JABELV010000036">
    <property type="protein sequence ID" value="KAG7562223.1"/>
    <property type="molecule type" value="Genomic_DNA"/>
</dbReference>
<keyword evidence="9 11" id="KW-0472">Membrane</keyword>
<evidence type="ECO:0000256" key="11">
    <source>
        <dbReference type="SAM" id="Phobius"/>
    </source>
</evidence>
<dbReference type="SFLD" id="SFLDG01168">
    <property type="entry name" value="Ferric_reductase_subgroup_(FRE"/>
    <property type="match status" value="1"/>
</dbReference>
<keyword evidence="4 11" id="KW-0812">Transmembrane</keyword>
<evidence type="ECO:0000256" key="1">
    <source>
        <dbReference type="ARBA" id="ARBA00004141"/>
    </source>
</evidence>
<feature type="transmembrane region" description="Helical" evidence="11">
    <location>
        <begin position="144"/>
        <end position="167"/>
    </location>
</feature>
<dbReference type="Pfam" id="PF08030">
    <property type="entry name" value="NAD_binding_6"/>
    <property type="match status" value="1"/>
</dbReference>
<accession>A0A8K0JMX3</accession>
<evidence type="ECO:0000313" key="13">
    <source>
        <dbReference type="EMBL" id="KAG7562223.1"/>
    </source>
</evidence>
<dbReference type="Gene3D" id="3.40.50.80">
    <property type="entry name" value="Nucleotide-binding domain of ferredoxin-NADP reductase (FNR) module"/>
    <property type="match status" value="1"/>
</dbReference>
<dbReference type="InterPro" id="IPR013130">
    <property type="entry name" value="Fe3_Rdtase_TM_dom"/>
</dbReference>
<evidence type="ECO:0000256" key="3">
    <source>
        <dbReference type="ARBA" id="ARBA00022448"/>
    </source>
</evidence>
<feature type="transmembrane region" description="Helical" evidence="11">
    <location>
        <begin position="179"/>
        <end position="196"/>
    </location>
</feature>
<feature type="transmembrane region" description="Helical" evidence="11">
    <location>
        <begin position="217"/>
        <end position="236"/>
    </location>
</feature>
<keyword evidence="6 11" id="KW-1133">Transmembrane helix</keyword>
<dbReference type="GO" id="GO:0006879">
    <property type="term" value="P:intracellular iron ion homeostasis"/>
    <property type="evidence" value="ECO:0007669"/>
    <property type="project" value="TreeGrafter"/>
</dbReference>
<keyword evidence="8" id="KW-0406">Ion transport</keyword>
<keyword evidence="14" id="KW-1185">Reference proteome</keyword>
<feature type="domain" description="FAD-binding FR-type" evidence="12">
    <location>
        <begin position="303"/>
        <end position="450"/>
    </location>
</feature>
<dbReference type="Pfam" id="PF01794">
    <property type="entry name" value="Ferric_reduct"/>
    <property type="match status" value="1"/>
</dbReference>
<sequence>MADSPFAVPTQFQVYDSYAIDPQWQRYYTWAWLGVTSVFIASSIPYIYRSAQSGRWSKGWVIRESTSGRGRYEFASDPKSQESRHSASPLEGALIVRGLRYTKPLLQTVFSVHIPIAKFGRNSHRGRTDEASYENDERIERKKYLALTIGQLCLLAGYIVLVLVCIFKDAELKSNANRPGFVALSMLTPLFLLATKNNPLSLLLGSSYLSLNWAHRWVGRLIWLSATVHGFQWIVFYTRAEGGSETLKGDKVLRGIASWILLSVLAGTSIRPVRRRWYQLFWYTHILAFVGLFAAVSYHTPYSRPWIWAPIALYAFDISLRICKYKFKDGFLVALSDDLTMIHIPDCDDGWLPAQHIKIRILSKGVITESHPLTITNSGSPSSTGRGITLYAKVAGGWTGRINKLAKHSVETDDEKNQGEQTGLPTGTDDFDCIPVQILIDGPYGGLKLDLAGYQNVLLVAGGSGITFALGCIEESLRQVQEGGHEGRLEWIHAVWVVRDLQIVHALAPVLVDLHERGCESGRLKLEVSIYLTGPRSSISGLSSSLSTFASLATGRPCIRQLVLDTTESPPPSSTASGDELARIRTRSRGGLAVIACGPESLVQETRNTVASMSLSDKVKAGGMEFHGECYTI</sequence>
<dbReference type="AlphaFoldDB" id="A0A8K0JMX3"/>
<dbReference type="SUPFAM" id="SSF52343">
    <property type="entry name" value="Ferredoxin reductase-like, C-terminal NADP-linked domain"/>
    <property type="match status" value="1"/>
</dbReference>
<evidence type="ECO:0000256" key="10">
    <source>
        <dbReference type="ARBA" id="ARBA00023180"/>
    </source>
</evidence>
<comment type="similarity">
    <text evidence="2">Belongs to the ferric reductase (FRE) family.</text>
</comment>
<organism evidence="13 14">
    <name type="scientific">Filobasidium floriforme</name>
    <dbReference type="NCBI Taxonomy" id="5210"/>
    <lineage>
        <taxon>Eukaryota</taxon>
        <taxon>Fungi</taxon>
        <taxon>Dikarya</taxon>
        <taxon>Basidiomycota</taxon>
        <taxon>Agaricomycotina</taxon>
        <taxon>Tremellomycetes</taxon>
        <taxon>Filobasidiales</taxon>
        <taxon>Filobasidiaceae</taxon>
        <taxon>Filobasidium</taxon>
    </lineage>
</organism>
<evidence type="ECO:0000256" key="5">
    <source>
        <dbReference type="ARBA" id="ARBA00022982"/>
    </source>
</evidence>
<dbReference type="GO" id="GO:0000293">
    <property type="term" value="F:ferric-chelate reductase activity"/>
    <property type="evidence" value="ECO:0007669"/>
    <property type="project" value="UniProtKB-ARBA"/>
</dbReference>
<dbReference type="PROSITE" id="PS51384">
    <property type="entry name" value="FAD_FR"/>
    <property type="match status" value="1"/>
</dbReference>
<feature type="transmembrane region" description="Helical" evidence="11">
    <location>
        <begin position="27"/>
        <end position="48"/>
    </location>
</feature>
<gene>
    <name evidence="13" type="ORF">FFLO_02309</name>
</gene>
<keyword evidence="10" id="KW-0325">Glycoprotein</keyword>